<dbReference type="GO" id="GO:0046306">
    <property type="term" value="P:alkanesulfonate catabolic process"/>
    <property type="evidence" value="ECO:0007669"/>
    <property type="project" value="InterPro"/>
</dbReference>
<dbReference type="Gene3D" id="3.40.50.360">
    <property type="match status" value="1"/>
</dbReference>
<dbReference type="NCBIfam" id="TIGR03567">
    <property type="entry name" value="FMN_reduc_SsuE"/>
    <property type="match status" value="1"/>
</dbReference>
<evidence type="ECO:0000313" key="7">
    <source>
        <dbReference type="Proteomes" id="UP000240010"/>
    </source>
</evidence>
<dbReference type="EMBL" id="PTIZ01000019">
    <property type="protein sequence ID" value="PPK72186.1"/>
    <property type="molecule type" value="Genomic_DNA"/>
</dbReference>
<keyword evidence="4" id="KW-0560">Oxidoreductase</keyword>
<feature type="domain" description="NADPH-dependent FMN reductase-like" evidence="5">
    <location>
        <begin position="3"/>
        <end position="144"/>
    </location>
</feature>
<accession>A0A2S6H463</accession>
<keyword evidence="2" id="KW-0285">Flavoprotein</keyword>
<reference evidence="6 7" key="1">
    <citation type="submission" date="2018-02" db="EMBL/GenBank/DDBJ databases">
        <title>Subsurface microbial communities from deep shales in Ohio and West Virginia, USA.</title>
        <authorList>
            <person name="Wrighton K."/>
        </authorList>
    </citation>
    <scope>NUCLEOTIDE SEQUENCE [LARGE SCALE GENOMIC DNA]</scope>
    <source>
        <strain evidence="6 7">OWC-DMM</strain>
    </source>
</reference>
<comment type="similarity">
    <text evidence="1">Belongs to the SsuE family.</text>
</comment>
<dbReference type="GO" id="GO:0008752">
    <property type="term" value="F:FMN reductase [NAD(P)H] activity"/>
    <property type="evidence" value="ECO:0007669"/>
    <property type="project" value="InterPro"/>
</dbReference>
<sequence length="185" mass="20013">MTHIVAIAGSPSDNAKSTELIRRVFLQLEEAGFTTKLLSVRDISPQELIYGAEQDSPNLKKVTQHIERASGVVIATPVYKAAYSGALKAFLDLLPQKALAGKVILPIMTAGSDKHLLAIDYALKPVLAALGATHILNGFFVSDERAKRDQFGLLSLDDETEQRLGEQVELLTASLSLSSQQEIEA</sequence>
<evidence type="ECO:0000256" key="2">
    <source>
        <dbReference type="ARBA" id="ARBA00022630"/>
    </source>
</evidence>
<evidence type="ECO:0000259" key="5">
    <source>
        <dbReference type="Pfam" id="PF03358"/>
    </source>
</evidence>
<dbReference type="PANTHER" id="PTHR43408">
    <property type="entry name" value="FMN REDUCTASE (NADPH)"/>
    <property type="match status" value="1"/>
</dbReference>
<dbReference type="SUPFAM" id="SSF52218">
    <property type="entry name" value="Flavoproteins"/>
    <property type="match status" value="1"/>
</dbReference>
<evidence type="ECO:0000313" key="6">
    <source>
        <dbReference type="EMBL" id="PPK72186.1"/>
    </source>
</evidence>
<protein>
    <submittedName>
        <fullName evidence="6">FMN reductase</fullName>
    </submittedName>
</protein>
<keyword evidence="3" id="KW-0288">FMN</keyword>
<dbReference type="RefSeq" id="WP_104430450.1">
    <property type="nucleotide sequence ID" value="NZ_PTIZ01000019.1"/>
</dbReference>
<organism evidence="6 7">
    <name type="scientific">Methylobacter tundripaludum</name>
    <dbReference type="NCBI Taxonomy" id="173365"/>
    <lineage>
        <taxon>Bacteria</taxon>
        <taxon>Pseudomonadati</taxon>
        <taxon>Pseudomonadota</taxon>
        <taxon>Gammaproteobacteria</taxon>
        <taxon>Methylococcales</taxon>
        <taxon>Methylococcaceae</taxon>
        <taxon>Methylobacter</taxon>
    </lineage>
</organism>
<evidence type="ECO:0000256" key="3">
    <source>
        <dbReference type="ARBA" id="ARBA00022643"/>
    </source>
</evidence>
<comment type="caution">
    <text evidence="6">The sequence shown here is derived from an EMBL/GenBank/DDBJ whole genome shotgun (WGS) entry which is preliminary data.</text>
</comment>
<evidence type="ECO:0000256" key="1">
    <source>
        <dbReference type="ARBA" id="ARBA00005990"/>
    </source>
</evidence>
<dbReference type="AlphaFoldDB" id="A0A2S6H463"/>
<name>A0A2S6H463_9GAMM</name>
<dbReference type="Pfam" id="PF03358">
    <property type="entry name" value="FMN_red"/>
    <property type="match status" value="1"/>
</dbReference>
<proteinExistence type="inferred from homology"/>
<dbReference type="InterPro" id="IPR051814">
    <property type="entry name" value="NAD(P)H-dep_FMN_reductase"/>
</dbReference>
<dbReference type="Proteomes" id="UP000240010">
    <property type="component" value="Unassembled WGS sequence"/>
</dbReference>
<dbReference type="InterPro" id="IPR005025">
    <property type="entry name" value="FMN_Rdtase-like_dom"/>
</dbReference>
<evidence type="ECO:0000256" key="4">
    <source>
        <dbReference type="ARBA" id="ARBA00023002"/>
    </source>
</evidence>
<gene>
    <name evidence="6" type="ORF">B0F87_1194</name>
</gene>
<dbReference type="PANTHER" id="PTHR43408:SF1">
    <property type="entry name" value="FMN REDUCTASE (NADPH)"/>
    <property type="match status" value="1"/>
</dbReference>
<dbReference type="InterPro" id="IPR029039">
    <property type="entry name" value="Flavoprotein-like_sf"/>
</dbReference>
<dbReference type="InterPro" id="IPR020048">
    <property type="entry name" value="NADPH-dep_FMN_reduc_SsuE"/>
</dbReference>